<evidence type="ECO:0000313" key="3">
    <source>
        <dbReference type="Proteomes" id="UP001203284"/>
    </source>
</evidence>
<dbReference type="RefSeq" id="WP_247026463.1">
    <property type="nucleotide sequence ID" value="NZ_JALKCH010000002.1"/>
</dbReference>
<proteinExistence type="predicted"/>
<protein>
    <submittedName>
        <fullName evidence="2">Protein phosphatase 2C domain-containing protein</fullName>
    </submittedName>
</protein>
<gene>
    <name evidence="2" type="ORF">MWN34_03335</name>
</gene>
<evidence type="ECO:0000313" key="2">
    <source>
        <dbReference type="EMBL" id="MCK0195938.1"/>
    </source>
</evidence>
<dbReference type="InterPro" id="IPR015655">
    <property type="entry name" value="PP2C"/>
</dbReference>
<dbReference type="InterPro" id="IPR001932">
    <property type="entry name" value="PPM-type_phosphatase-like_dom"/>
</dbReference>
<accession>A0ABT0D7L2</accession>
<dbReference type="Gene3D" id="3.60.40.10">
    <property type="entry name" value="PPM-type phosphatase domain"/>
    <property type="match status" value="1"/>
</dbReference>
<reference evidence="2 3" key="1">
    <citation type="submission" date="2022-04" db="EMBL/GenBank/DDBJ databases">
        <authorList>
            <person name="Grouzdev D.S."/>
            <person name="Pantiukh K.S."/>
            <person name="Krutkina M.S."/>
        </authorList>
    </citation>
    <scope>NUCLEOTIDE SEQUENCE [LARGE SCALE GENOMIC DNA]</scope>
    <source>
        <strain evidence="2 3">6x-1</strain>
    </source>
</reference>
<dbReference type="InterPro" id="IPR036457">
    <property type="entry name" value="PPM-type-like_dom_sf"/>
</dbReference>
<dbReference type="SMART" id="SM00332">
    <property type="entry name" value="PP2Cc"/>
    <property type="match status" value="1"/>
</dbReference>
<dbReference type="CDD" id="cd00143">
    <property type="entry name" value="PP2Cc"/>
    <property type="match status" value="1"/>
</dbReference>
<dbReference type="PROSITE" id="PS51746">
    <property type="entry name" value="PPM_2"/>
    <property type="match status" value="1"/>
</dbReference>
<organism evidence="2 3">
    <name type="scientific">Ancylobacter crimeensis</name>
    <dbReference type="NCBI Taxonomy" id="2579147"/>
    <lineage>
        <taxon>Bacteria</taxon>
        <taxon>Pseudomonadati</taxon>
        <taxon>Pseudomonadota</taxon>
        <taxon>Alphaproteobacteria</taxon>
        <taxon>Hyphomicrobiales</taxon>
        <taxon>Xanthobacteraceae</taxon>
        <taxon>Ancylobacter</taxon>
    </lineage>
</organism>
<keyword evidence="3" id="KW-1185">Reference proteome</keyword>
<dbReference type="SMART" id="SM00331">
    <property type="entry name" value="PP2C_SIG"/>
    <property type="match status" value="1"/>
</dbReference>
<dbReference type="Proteomes" id="UP001203284">
    <property type="component" value="Unassembled WGS sequence"/>
</dbReference>
<dbReference type="PANTHER" id="PTHR47992">
    <property type="entry name" value="PROTEIN PHOSPHATASE"/>
    <property type="match status" value="1"/>
</dbReference>
<feature type="domain" description="PPM-type phosphatase" evidence="1">
    <location>
        <begin position="9"/>
        <end position="240"/>
    </location>
</feature>
<dbReference type="EMBL" id="JALKCH010000002">
    <property type="protein sequence ID" value="MCK0195938.1"/>
    <property type="molecule type" value="Genomic_DNA"/>
</dbReference>
<sequence>MNRTSFVFETGATTHEGKVREVNEDNYLVRSGIGMWAVADGMGGHHAGRLASTAVINTLATVAEYESASGFLTECAHALEAANAHLREAARSMSLDMIGSTVVLLLVRGSSYACVWSGDSRMYRIRDGVIAQLTRDHSEVEDLITQGVLSREEARHWPRRNIITRAIGAGEQVELEIVNGEVEAGDVFLLCSDGLTGHLDDVEIASRMMGDDPQKMADSLVEATLERGASDNVTVVVVRCAPREPTVTDVAGSPNWTAG</sequence>
<comment type="caution">
    <text evidence="2">The sequence shown here is derived from an EMBL/GenBank/DDBJ whole genome shotgun (WGS) entry which is preliminary data.</text>
</comment>
<evidence type="ECO:0000259" key="1">
    <source>
        <dbReference type="PROSITE" id="PS51746"/>
    </source>
</evidence>
<dbReference type="SUPFAM" id="SSF81606">
    <property type="entry name" value="PP2C-like"/>
    <property type="match status" value="1"/>
</dbReference>
<dbReference type="Pfam" id="PF13672">
    <property type="entry name" value="PP2C_2"/>
    <property type="match status" value="1"/>
</dbReference>
<name>A0ABT0D7L2_9HYPH</name>